<comment type="caution">
    <text evidence="1">The sequence shown here is derived from an EMBL/GenBank/DDBJ whole genome shotgun (WGS) entry which is preliminary data.</text>
</comment>
<evidence type="ECO:0008006" key="3">
    <source>
        <dbReference type="Google" id="ProtNLM"/>
    </source>
</evidence>
<keyword evidence="2" id="KW-1185">Reference proteome</keyword>
<reference evidence="2" key="1">
    <citation type="journal article" date="2019" name="Int. J. Syst. Evol. Microbiol.">
        <title>The Global Catalogue of Microorganisms (GCM) 10K type strain sequencing project: providing services to taxonomists for standard genome sequencing and annotation.</title>
        <authorList>
            <consortium name="The Broad Institute Genomics Platform"/>
            <consortium name="The Broad Institute Genome Sequencing Center for Infectious Disease"/>
            <person name="Wu L."/>
            <person name="Ma J."/>
        </authorList>
    </citation>
    <scope>NUCLEOTIDE SEQUENCE [LARGE SCALE GENOMIC DNA]</scope>
    <source>
        <strain evidence="2">JCM 30846</strain>
    </source>
</reference>
<sequence>MLINAAICNFENNGGGDRALWQWMHDRLASLDLHLLLRQEVWNAQDNGNELADAAEAVLGMAGLIGPECCTALYHDPDLFTQVGEIPKTGPMWVLPPTVRTLQLAGSAPGAVPLIVGSYHLNYCSTTTRLAEAEWLTKWNDKWVKDGDRYVHYPALLGGDNNSYPVAGTPGEPALPVLEEIRDEPHRAHRSYVRPDGVRRMDDRPDDTLRTAGLHDVARHLVATTGDTSAVAPTVDACDTHGPDARIDRIYVSKQLLPAVREVEVVDMTGLSDHHTVVVRLDRDTLTDILNRPLTRAA</sequence>
<evidence type="ECO:0000313" key="1">
    <source>
        <dbReference type="EMBL" id="GAA3711099.1"/>
    </source>
</evidence>
<dbReference type="SUPFAM" id="SSF56219">
    <property type="entry name" value="DNase I-like"/>
    <property type="match status" value="1"/>
</dbReference>
<dbReference type="RefSeq" id="WP_345640701.1">
    <property type="nucleotide sequence ID" value="NZ_BAABEP010000002.1"/>
</dbReference>
<dbReference type="InterPro" id="IPR036691">
    <property type="entry name" value="Endo/exonu/phosph_ase_sf"/>
</dbReference>
<protein>
    <recommendedName>
        <fullName evidence="3">Endonuclease/exonuclease/phosphatase domain-containing protein</fullName>
    </recommendedName>
</protein>
<dbReference type="Proteomes" id="UP001499884">
    <property type="component" value="Unassembled WGS sequence"/>
</dbReference>
<organism evidence="1 2">
    <name type="scientific">Streptomyces tremellae</name>
    <dbReference type="NCBI Taxonomy" id="1124239"/>
    <lineage>
        <taxon>Bacteria</taxon>
        <taxon>Bacillati</taxon>
        <taxon>Actinomycetota</taxon>
        <taxon>Actinomycetes</taxon>
        <taxon>Kitasatosporales</taxon>
        <taxon>Streptomycetaceae</taxon>
        <taxon>Streptomyces</taxon>
    </lineage>
</organism>
<gene>
    <name evidence="1" type="ORF">GCM10023082_06180</name>
</gene>
<name>A0ABP7DYJ3_9ACTN</name>
<accession>A0ABP7DYJ3</accession>
<dbReference type="Gene3D" id="3.60.10.10">
    <property type="entry name" value="Endonuclease/exonuclease/phosphatase"/>
    <property type="match status" value="1"/>
</dbReference>
<proteinExistence type="predicted"/>
<dbReference type="EMBL" id="BAABEP010000002">
    <property type="protein sequence ID" value="GAA3711099.1"/>
    <property type="molecule type" value="Genomic_DNA"/>
</dbReference>
<evidence type="ECO:0000313" key="2">
    <source>
        <dbReference type="Proteomes" id="UP001499884"/>
    </source>
</evidence>